<evidence type="ECO:0000313" key="3">
    <source>
        <dbReference type="Proteomes" id="UP000671828"/>
    </source>
</evidence>
<reference evidence="2" key="1">
    <citation type="submission" date="2021-04" db="EMBL/GenBank/DDBJ databases">
        <title>Saccharothrix algeriensis WGS.</title>
        <authorList>
            <person name="Stuskova K."/>
            <person name="Hakalova E."/>
            <person name="Tebbal A.B."/>
            <person name="Eichmeier A."/>
        </authorList>
    </citation>
    <scope>NUCLEOTIDE SEQUENCE</scope>
    <source>
        <strain evidence="2">NRRL B-24137</strain>
    </source>
</reference>
<proteinExistence type="predicted"/>
<evidence type="ECO:0000256" key="1">
    <source>
        <dbReference type="SAM" id="MobiDB-lite"/>
    </source>
</evidence>
<organism evidence="2 3">
    <name type="scientific">Saccharothrix algeriensis</name>
    <dbReference type="NCBI Taxonomy" id="173560"/>
    <lineage>
        <taxon>Bacteria</taxon>
        <taxon>Bacillati</taxon>
        <taxon>Actinomycetota</taxon>
        <taxon>Actinomycetes</taxon>
        <taxon>Pseudonocardiales</taxon>
        <taxon>Pseudonocardiaceae</taxon>
        <taxon>Saccharothrix</taxon>
    </lineage>
</organism>
<feature type="non-terminal residue" evidence="2">
    <location>
        <position position="1"/>
    </location>
</feature>
<gene>
    <name evidence="2" type="ORF">J7S33_19190</name>
</gene>
<dbReference type="EMBL" id="CP072788">
    <property type="protein sequence ID" value="QTR01508.1"/>
    <property type="molecule type" value="Genomic_DNA"/>
</dbReference>
<dbReference type="Proteomes" id="UP000671828">
    <property type="component" value="Chromosome"/>
</dbReference>
<dbReference type="AlphaFoldDB" id="A0A8T8HSG3"/>
<name>A0A8T8HSG3_9PSEU</name>
<protein>
    <submittedName>
        <fullName evidence="2">Uncharacterized protein</fullName>
    </submittedName>
</protein>
<accession>A0A8T8HSG3</accession>
<feature type="region of interest" description="Disordered" evidence="1">
    <location>
        <begin position="1"/>
        <end position="44"/>
    </location>
</feature>
<sequence length="286" mass="28834">DPDAITPADPDAVTPAPEPPSSPAPDAEVLPPKTFDPAKPGSMGLGMVEAMPPTLSRLVPNLLTDLKAKGLDLVPDSVLDDSMNNLRRLLDLGSPTSVRSLMDSALDGGVPLLVHKPNTFGKDTYQVTLKANIDGSPKFTGVANDGIDVEHIIAGSTRSTTGSGRGSGWGAGLKLPGAGLPQNTDPNLSGTSAGVSVAVNTGSSTTTNVTDATTSQVGHKRVGTGPVARFDVPVKFELVVERGTGGAPLAQGSVTGDVSVRLHADNLKIAPAPAPAGNNPAAPTAA</sequence>
<evidence type="ECO:0000313" key="2">
    <source>
        <dbReference type="EMBL" id="QTR01508.1"/>
    </source>
</evidence>
<feature type="compositionally biased region" description="Low complexity" evidence="1">
    <location>
        <begin position="1"/>
        <end position="15"/>
    </location>
</feature>
<feature type="non-terminal residue" evidence="2">
    <location>
        <position position="286"/>
    </location>
</feature>